<feature type="transmembrane region" description="Helical" evidence="1">
    <location>
        <begin position="237"/>
        <end position="255"/>
    </location>
</feature>
<keyword evidence="1" id="KW-0472">Membrane</keyword>
<feature type="transmembrane region" description="Helical" evidence="1">
    <location>
        <begin position="292"/>
        <end position="310"/>
    </location>
</feature>
<dbReference type="PIRSF" id="PIRSF028704">
    <property type="entry name" value="UPC028704"/>
    <property type="match status" value="1"/>
</dbReference>
<dbReference type="InterPro" id="IPR014550">
    <property type="entry name" value="UCP028704_OpgC"/>
</dbReference>
<feature type="transmembrane region" description="Helical" evidence="1">
    <location>
        <begin position="346"/>
        <end position="369"/>
    </location>
</feature>
<evidence type="ECO:0000256" key="1">
    <source>
        <dbReference type="SAM" id="Phobius"/>
    </source>
</evidence>
<dbReference type="EMBL" id="SOBT01000009">
    <property type="protein sequence ID" value="TDU28800.1"/>
    <property type="molecule type" value="Genomic_DNA"/>
</dbReference>
<evidence type="ECO:0008006" key="4">
    <source>
        <dbReference type="Google" id="ProtNLM"/>
    </source>
</evidence>
<gene>
    <name evidence="2" type="ORF">DFR24_3180</name>
</gene>
<keyword evidence="1" id="KW-1133">Transmembrane helix</keyword>
<reference evidence="2 3" key="1">
    <citation type="submission" date="2019-03" db="EMBL/GenBank/DDBJ databases">
        <title>Genomic Encyclopedia of Type Strains, Phase IV (KMG-IV): sequencing the most valuable type-strain genomes for metagenomic binning, comparative biology and taxonomic classification.</title>
        <authorList>
            <person name="Goeker M."/>
        </authorList>
    </citation>
    <scope>NUCLEOTIDE SEQUENCE [LARGE SCALE GENOMIC DNA]</scope>
    <source>
        <strain evidence="2 3">DSM 26377</strain>
    </source>
</reference>
<name>A0A4R7P6W1_9GAMM</name>
<evidence type="ECO:0000313" key="2">
    <source>
        <dbReference type="EMBL" id="TDU28800.1"/>
    </source>
</evidence>
<proteinExistence type="predicted"/>
<dbReference type="PANTHER" id="PTHR38592">
    <property type="entry name" value="BLL4819 PROTEIN"/>
    <property type="match status" value="1"/>
</dbReference>
<dbReference type="AlphaFoldDB" id="A0A4R7P6W1"/>
<accession>A0A4R7P6W1</accession>
<dbReference type="RefSeq" id="WP_133882323.1">
    <property type="nucleotide sequence ID" value="NZ_MWIN01000018.1"/>
</dbReference>
<feature type="transmembrane region" description="Helical" evidence="1">
    <location>
        <begin position="208"/>
        <end position="225"/>
    </location>
</feature>
<dbReference type="Pfam" id="PF10129">
    <property type="entry name" value="OpgC_C"/>
    <property type="match status" value="1"/>
</dbReference>
<feature type="transmembrane region" description="Helical" evidence="1">
    <location>
        <begin position="322"/>
        <end position="340"/>
    </location>
</feature>
<feature type="transmembrane region" description="Helical" evidence="1">
    <location>
        <begin position="165"/>
        <end position="188"/>
    </location>
</feature>
<organism evidence="2 3">
    <name type="scientific">Panacagrimonas perspica</name>
    <dbReference type="NCBI Taxonomy" id="381431"/>
    <lineage>
        <taxon>Bacteria</taxon>
        <taxon>Pseudomonadati</taxon>
        <taxon>Pseudomonadota</taxon>
        <taxon>Gammaproteobacteria</taxon>
        <taxon>Nevskiales</taxon>
        <taxon>Nevskiaceae</taxon>
        <taxon>Panacagrimonas</taxon>
    </lineage>
</organism>
<dbReference type="OrthoDB" id="9775975at2"/>
<feature type="transmembrane region" description="Helical" evidence="1">
    <location>
        <begin position="85"/>
        <end position="107"/>
    </location>
</feature>
<feature type="transmembrane region" description="Helical" evidence="1">
    <location>
        <begin position="42"/>
        <end position="64"/>
    </location>
</feature>
<evidence type="ECO:0000313" key="3">
    <source>
        <dbReference type="Proteomes" id="UP000295341"/>
    </source>
</evidence>
<protein>
    <recommendedName>
        <fullName evidence="4">OpgC protein</fullName>
    </recommendedName>
</protein>
<keyword evidence="3" id="KW-1185">Reference proteome</keyword>
<dbReference type="Proteomes" id="UP000295341">
    <property type="component" value="Unassembled WGS sequence"/>
</dbReference>
<dbReference type="PANTHER" id="PTHR38592:SF3">
    <property type="entry name" value="BLL4819 PROTEIN"/>
    <property type="match status" value="1"/>
</dbReference>
<comment type="caution">
    <text evidence="2">The sequence shown here is derived from an EMBL/GenBank/DDBJ whole genome shotgun (WGS) entry which is preliminary data.</text>
</comment>
<feature type="transmembrane region" description="Helical" evidence="1">
    <location>
        <begin position="127"/>
        <end position="153"/>
    </location>
</feature>
<sequence>MNTPAIDAGRNDGLDALRGLFLVLMTLTHLPTGLSSELGQPFGQLSAAEGFVMLSAFLAGQVYLRRGMRQGFGAMRKALWSRAATVYRHHLALFGFGITMVLLIGIVNEQAAITNLFTQYMASPIRTAVAGLLLIYQPALFDILPMYVMFLLLTPWVLEHARRHGWSVPLVLSVALWTAAMLGLRTSFHQGLMAITGLSLPMAATGSFNPFAWQLIWVIGLWLGTARLQGVESPLRASPRVLVLLAVLVATFLVWRHTGGQTPFGVDASGAPVAANQLIDKWDLGPLRLINVFAWAVLIAAAGPAIVRRVPLGFLARLGRSSLPVFSAHLVCCLLALAVFGEPGAAGSSLVDVALILGSLLVMQATAIIHQSSKYATARPLPRAPRDLADAMAIPRSRMTPMPIRSE</sequence>
<keyword evidence="1" id="KW-0812">Transmembrane</keyword>